<evidence type="ECO:0000313" key="3">
    <source>
        <dbReference type="EMBL" id="MBB3981503.1"/>
    </source>
</evidence>
<name>A0A7W6DE58_9SPHN</name>
<evidence type="ECO:0008006" key="5">
    <source>
        <dbReference type="Google" id="ProtNLM"/>
    </source>
</evidence>
<keyword evidence="1" id="KW-0175">Coiled coil</keyword>
<feature type="chain" id="PRO_5030945265" description="Porin" evidence="2">
    <location>
        <begin position="27"/>
        <end position="467"/>
    </location>
</feature>
<keyword evidence="2" id="KW-0732">Signal</keyword>
<comment type="caution">
    <text evidence="3">The sequence shown here is derived from an EMBL/GenBank/DDBJ whole genome shotgun (WGS) entry which is preliminary data.</text>
</comment>
<evidence type="ECO:0000256" key="2">
    <source>
        <dbReference type="SAM" id="SignalP"/>
    </source>
</evidence>
<dbReference type="Pfam" id="PF19577">
    <property type="entry name" value="DcaP"/>
    <property type="match status" value="1"/>
</dbReference>
<evidence type="ECO:0000313" key="4">
    <source>
        <dbReference type="Proteomes" id="UP000552757"/>
    </source>
</evidence>
<dbReference type="Proteomes" id="UP000552757">
    <property type="component" value="Unassembled WGS sequence"/>
</dbReference>
<proteinExistence type="predicted"/>
<keyword evidence="4" id="KW-1185">Reference proteome</keyword>
<sequence length="467" mass="50402">MRKSHQYVQWMAGIALVAMCPGLAQAAEPTAREAELEARLNQLEAAVSALRGELAAARAQQQDTAQQAAMSAEVAQKADTRLAALEARPSAPAEGFRVGATTFKMGGFVKVVASATRYDDGEVAGGSLGKEFFLPQTIPVGGGHSSKDVIGHARQTRLFFDTATPLGGKELKSHIEFDFALAAAPLGAQRATNAYTPTFRRGFLTYGDWLVGQEWTTFQNAGHLPETTDFVGPMDGAIFVRQMMIQYRQPLSSELSLYLAAENPQTETMTTTAPALVDTDQDRMPDLIAKLAYKGRLGEIHVAGLVRELSFHSNGAGDKAMGWGATVGGKIPFGPKGRHDVRFLATYGHGLGRYLTVGYAPDAIYDATVDGRLHVVDNFAGFAAVKLGWTPTVRSTFMVGYQHADYPGGILAPDLANAEAYSFAGNLFWSPVRNLDLGIEYRHAQREVVSGLKGQMDRVEMAAKYTF</sequence>
<organism evidence="3 4">
    <name type="scientific">Sphingobium fontiphilum</name>
    <dbReference type="NCBI Taxonomy" id="944425"/>
    <lineage>
        <taxon>Bacteria</taxon>
        <taxon>Pseudomonadati</taxon>
        <taxon>Pseudomonadota</taxon>
        <taxon>Alphaproteobacteria</taxon>
        <taxon>Sphingomonadales</taxon>
        <taxon>Sphingomonadaceae</taxon>
        <taxon>Sphingobium</taxon>
    </lineage>
</organism>
<dbReference type="SUPFAM" id="SSF56935">
    <property type="entry name" value="Porins"/>
    <property type="match status" value="1"/>
</dbReference>
<reference evidence="3 4" key="1">
    <citation type="submission" date="2020-08" db="EMBL/GenBank/DDBJ databases">
        <title>Genomic Encyclopedia of Type Strains, Phase IV (KMG-IV): sequencing the most valuable type-strain genomes for metagenomic binning, comparative biology and taxonomic classification.</title>
        <authorList>
            <person name="Goeker M."/>
        </authorList>
    </citation>
    <scope>NUCLEOTIDE SEQUENCE [LARGE SCALE GENOMIC DNA]</scope>
    <source>
        <strain evidence="3 4">DSM 29348</strain>
    </source>
</reference>
<protein>
    <recommendedName>
        <fullName evidence="5">Porin</fullName>
    </recommendedName>
</protein>
<evidence type="ECO:0000256" key="1">
    <source>
        <dbReference type="SAM" id="Coils"/>
    </source>
</evidence>
<feature type="signal peptide" evidence="2">
    <location>
        <begin position="1"/>
        <end position="26"/>
    </location>
</feature>
<gene>
    <name evidence="3" type="ORF">GGR44_001150</name>
</gene>
<feature type="coiled-coil region" evidence="1">
    <location>
        <begin position="33"/>
        <end position="60"/>
    </location>
</feature>
<dbReference type="AlphaFoldDB" id="A0A7W6DE58"/>
<dbReference type="EMBL" id="JACIEB010000002">
    <property type="protein sequence ID" value="MBB3981503.1"/>
    <property type="molecule type" value="Genomic_DNA"/>
</dbReference>
<dbReference type="InterPro" id="IPR045748">
    <property type="entry name" value="DcaP"/>
</dbReference>
<accession>A0A7W6DE58</accession>